<evidence type="ECO:0000313" key="1">
    <source>
        <dbReference type="EMBL" id="KAF3857451.1"/>
    </source>
</evidence>
<reference evidence="1 2" key="1">
    <citation type="submission" date="2020-03" db="EMBL/GenBank/DDBJ databases">
        <title>Dissostichus mawsoni Genome sequencing and assembly.</title>
        <authorList>
            <person name="Park H."/>
        </authorList>
    </citation>
    <scope>NUCLEOTIDE SEQUENCE [LARGE SCALE GENOMIC DNA]</scope>
    <source>
        <strain evidence="1">DM0001</strain>
        <tissue evidence="1">Muscle</tissue>
    </source>
</reference>
<sequence length="87" mass="10203">MSDRYFEILRDSRQSWNDIPAGRQLLRTPPCVKQQLRCCSKDSTEEQVEPQMDMEAYTTVEDDNDQQVTFNYNAITPKQNQKNLTPC</sequence>
<dbReference type="AlphaFoldDB" id="A0A7J5Z8H8"/>
<organism evidence="1 2">
    <name type="scientific">Dissostichus mawsoni</name>
    <name type="common">Antarctic cod</name>
    <dbReference type="NCBI Taxonomy" id="36200"/>
    <lineage>
        <taxon>Eukaryota</taxon>
        <taxon>Metazoa</taxon>
        <taxon>Chordata</taxon>
        <taxon>Craniata</taxon>
        <taxon>Vertebrata</taxon>
        <taxon>Euteleostomi</taxon>
        <taxon>Actinopterygii</taxon>
        <taxon>Neopterygii</taxon>
        <taxon>Teleostei</taxon>
        <taxon>Neoteleostei</taxon>
        <taxon>Acanthomorphata</taxon>
        <taxon>Eupercaria</taxon>
        <taxon>Perciformes</taxon>
        <taxon>Notothenioidei</taxon>
        <taxon>Nototheniidae</taxon>
        <taxon>Dissostichus</taxon>
    </lineage>
</organism>
<evidence type="ECO:0000313" key="2">
    <source>
        <dbReference type="Proteomes" id="UP000518266"/>
    </source>
</evidence>
<dbReference type="EMBL" id="JAAKFY010000005">
    <property type="protein sequence ID" value="KAF3857451.1"/>
    <property type="molecule type" value="Genomic_DNA"/>
</dbReference>
<protein>
    <submittedName>
        <fullName evidence="1">Uncharacterized protein</fullName>
    </submittedName>
</protein>
<dbReference type="OrthoDB" id="8964991at2759"/>
<gene>
    <name evidence="1" type="ORF">F7725_009310</name>
</gene>
<proteinExistence type="predicted"/>
<name>A0A7J5Z8H8_DISMA</name>
<keyword evidence="2" id="KW-1185">Reference proteome</keyword>
<dbReference type="Proteomes" id="UP000518266">
    <property type="component" value="Unassembled WGS sequence"/>
</dbReference>
<comment type="caution">
    <text evidence="1">The sequence shown here is derived from an EMBL/GenBank/DDBJ whole genome shotgun (WGS) entry which is preliminary data.</text>
</comment>
<accession>A0A7J5Z8H8</accession>